<comment type="caution">
    <text evidence="3">The sequence shown here is derived from an EMBL/GenBank/DDBJ whole genome shotgun (WGS) entry which is preliminary data.</text>
</comment>
<feature type="non-terminal residue" evidence="3">
    <location>
        <position position="140"/>
    </location>
</feature>
<dbReference type="Pfam" id="PF07554">
    <property type="entry name" value="FIVAR"/>
    <property type="match status" value="1"/>
</dbReference>
<feature type="non-terminal residue" evidence="3">
    <location>
        <position position="1"/>
    </location>
</feature>
<dbReference type="InterPro" id="IPR009063">
    <property type="entry name" value="Ig/albumin-bd_sf"/>
</dbReference>
<name>A0AB74DYT0_STAAU</name>
<organism evidence="3 4">
    <name type="scientific">Staphylococcus aureus</name>
    <dbReference type="NCBI Taxonomy" id="1280"/>
    <lineage>
        <taxon>Bacteria</taxon>
        <taxon>Bacillati</taxon>
        <taxon>Bacillota</taxon>
        <taxon>Bacilli</taxon>
        <taxon>Bacillales</taxon>
        <taxon>Staphylococcaceae</taxon>
        <taxon>Staphylococcus</taxon>
    </lineage>
</organism>
<dbReference type="InterPro" id="IPR020840">
    <property type="entry name" value="Extracell_matrix-bd_GA"/>
</dbReference>
<dbReference type="SMART" id="SM00844">
    <property type="entry name" value="GA"/>
    <property type="match status" value="1"/>
</dbReference>
<evidence type="ECO:0000313" key="3">
    <source>
        <dbReference type="EMBL" id="RZH89738.1"/>
    </source>
</evidence>
<dbReference type="SUPFAM" id="SSF46997">
    <property type="entry name" value="Bacterial immunoglobulin/albumin-binding domains"/>
    <property type="match status" value="2"/>
</dbReference>
<feature type="domain" description="Extracellular matrix-binding protein ebh GA module" evidence="2">
    <location>
        <begin position="76"/>
        <end position="135"/>
    </location>
</feature>
<keyword evidence="1" id="KW-0677">Repeat</keyword>
<reference evidence="3 4" key="1">
    <citation type="submission" date="2018-11" db="EMBL/GenBank/DDBJ databases">
        <title>Genomic profiling of Staphylococcus species from a Poultry farm system in KwaZulu-Natal, South Africa.</title>
        <authorList>
            <person name="Amoako D.G."/>
            <person name="Somboro A.M."/>
            <person name="Abia A.L.K."/>
            <person name="Bester L.A."/>
            <person name="Essack S.Y."/>
        </authorList>
    </citation>
    <scope>NUCLEOTIDE SEQUENCE [LARGE SCALE GENOMIC DNA]</scope>
    <source>
        <strain evidence="3 4">SA9</strain>
    </source>
</reference>
<proteinExistence type="predicted"/>
<dbReference type="EMBL" id="RQTC01000528">
    <property type="protein sequence ID" value="RZH89738.1"/>
    <property type="molecule type" value="Genomic_DNA"/>
</dbReference>
<dbReference type="Pfam" id="PF01468">
    <property type="entry name" value="GA"/>
    <property type="match status" value="1"/>
</dbReference>
<dbReference type="Proteomes" id="UP000293434">
    <property type="component" value="Unassembled WGS sequence"/>
</dbReference>
<evidence type="ECO:0000313" key="4">
    <source>
        <dbReference type="Proteomes" id="UP000293434"/>
    </source>
</evidence>
<gene>
    <name evidence="3" type="ORF">EIG94_16025</name>
</gene>
<protein>
    <recommendedName>
        <fullName evidence="2">Extracellular matrix-binding protein ebh GA module domain-containing protein</fullName>
    </recommendedName>
</protein>
<dbReference type="Gene3D" id="1.20.5.420">
    <property type="entry name" value="Immunoglobulin FC, subunit C"/>
    <property type="match status" value="2"/>
</dbReference>
<accession>A0AB74DYT0</accession>
<evidence type="ECO:0000259" key="2">
    <source>
        <dbReference type="SMART" id="SM00844"/>
    </source>
</evidence>
<dbReference type="InterPro" id="IPR002988">
    <property type="entry name" value="GA_module"/>
</dbReference>
<evidence type="ECO:0000256" key="1">
    <source>
        <dbReference type="ARBA" id="ARBA00022737"/>
    </source>
</evidence>
<dbReference type="RefSeq" id="WP_130133290.1">
    <property type="nucleotide sequence ID" value="NZ_RQTC01000528.1"/>
</dbReference>
<sequence>VNGVKTKAQNLDGAMQRLQSAIANKYQTKATENYIDAYPTKKTALDNAIKQVEHYLSKDHVATKDKQADEQALPSVPYTENVGNGDANLHRAKTEAIQASDNLTHLNTPQKTALKPPVNAAQRVSGVTDLKNSATSLNNA</sequence>
<dbReference type="AlphaFoldDB" id="A0AB74DYT0"/>